<dbReference type="RefSeq" id="WP_269880258.1">
    <property type="nucleotide sequence ID" value="NZ_JAQAGZ010000003.1"/>
</dbReference>
<dbReference type="Proteomes" id="UP001527882">
    <property type="component" value="Unassembled WGS sequence"/>
</dbReference>
<comment type="similarity">
    <text evidence="1">Belongs to the peptidase S66 family.</text>
</comment>
<keyword evidence="2" id="KW-0378">Hydrolase</keyword>
<organism evidence="5 6">
    <name type="scientific">Paenibacillus gyeongsangnamensis</name>
    <dbReference type="NCBI Taxonomy" id="3388067"/>
    <lineage>
        <taxon>Bacteria</taxon>
        <taxon>Bacillati</taxon>
        <taxon>Bacillota</taxon>
        <taxon>Bacilli</taxon>
        <taxon>Bacillales</taxon>
        <taxon>Paenibacillaceae</taxon>
        <taxon>Paenibacillus</taxon>
    </lineage>
</organism>
<evidence type="ECO:0000259" key="3">
    <source>
        <dbReference type="Pfam" id="PF02016"/>
    </source>
</evidence>
<dbReference type="Gene3D" id="3.40.50.10740">
    <property type="entry name" value="Class I glutamine amidotransferase-like"/>
    <property type="match status" value="1"/>
</dbReference>
<feature type="domain" description="LD-carboxypeptidase N-terminal" evidence="3">
    <location>
        <begin position="13"/>
        <end position="132"/>
    </location>
</feature>
<evidence type="ECO:0000313" key="6">
    <source>
        <dbReference type="Proteomes" id="UP001527882"/>
    </source>
</evidence>
<reference evidence="5 6" key="1">
    <citation type="submission" date="2022-12" db="EMBL/GenBank/DDBJ databases">
        <title>Draft genome sequence of Paenibacillus sp. dW9.</title>
        <authorList>
            <person name="Choi E.-W."/>
            <person name="Kim D.-U."/>
        </authorList>
    </citation>
    <scope>NUCLEOTIDE SEQUENCE [LARGE SCALE GENOMIC DNA]</scope>
    <source>
        <strain evidence="6">dW9</strain>
    </source>
</reference>
<dbReference type="SUPFAM" id="SSF141986">
    <property type="entry name" value="LD-carboxypeptidase A C-terminal domain-like"/>
    <property type="match status" value="1"/>
</dbReference>
<dbReference type="PANTHER" id="PTHR30237">
    <property type="entry name" value="MURAMOYLTETRAPEPTIDE CARBOXYPEPTIDASE"/>
    <property type="match status" value="1"/>
</dbReference>
<dbReference type="PANTHER" id="PTHR30237:SF4">
    <property type="entry name" value="LD-CARBOXYPEPTIDASE C-TERMINAL DOMAIN-CONTAINING PROTEIN"/>
    <property type="match status" value="1"/>
</dbReference>
<evidence type="ECO:0000256" key="1">
    <source>
        <dbReference type="ARBA" id="ARBA00010233"/>
    </source>
</evidence>
<name>A0ABT4Q4U4_9BACL</name>
<dbReference type="InterPro" id="IPR027478">
    <property type="entry name" value="LdcA_N"/>
</dbReference>
<keyword evidence="6" id="KW-1185">Reference proteome</keyword>
<dbReference type="InterPro" id="IPR040921">
    <property type="entry name" value="Peptidase_S66C"/>
</dbReference>
<feature type="domain" description="LD-carboxypeptidase C-terminal" evidence="4">
    <location>
        <begin position="208"/>
        <end position="330"/>
    </location>
</feature>
<dbReference type="Pfam" id="PF02016">
    <property type="entry name" value="Peptidase_S66"/>
    <property type="match status" value="1"/>
</dbReference>
<protein>
    <submittedName>
        <fullName evidence="5">LD-carboxypeptidase</fullName>
    </submittedName>
</protein>
<dbReference type="Pfam" id="PF17676">
    <property type="entry name" value="Peptidase_S66C"/>
    <property type="match status" value="1"/>
</dbReference>
<sequence>MIKPRRLKRGSTIAVLAPSGGLAHAFPDNYELGLRNLQDALGFHVVEMPTARMSSEELYRHPELRAKDINDGFADGRIDGMIVTIGGYESVRILPYLDTAAILKHPKFIMGYSDSTTFLTYLNLLGMVTFYGPSVMSGIAQLQHLPEEYLQHLESILFRDDYPYTCKPFSRWTNGYKDWSVRETLGECLPFSDNERGWRFLQGSGIAEGFLWGGCIEVLEFLKGTAYWPEPEFWDRRILFFETSEEKPTPRQVGYMLRNYGMQGIFRQVKGVLFGRAKDYSEEEKRELNRVILDVIHGEFGAGSLPVAVDVDFGHTDPKLILPIGGRVRLLPDDHAIILLERPFAE</sequence>
<accession>A0ABT4Q4U4</accession>
<dbReference type="EMBL" id="JAQAGZ010000003">
    <property type="protein sequence ID" value="MCZ8511859.1"/>
    <property type="molecule type" value="Genomic_DNA"/>
</dbReference>
<dbReference type="Gene3D" id="3.50.30.60">
    <property type="entry name" value="LD-carboxypeptidase A C-terminal domain-like"/>
    <property type="match status" value="1"/>
</dbReference>
<evidence type="ECO:0000313" key="5">
    <source>
        <dbReference type="EMBL" id="MCZ8511859.1"/>
    </source>
</evidence>
<gene>
    <name evidence="5" type="ORF">O9H85_05370</name>
</gene>
<evidence type="ECO:0000256" key="2">
    <source>
        <dbReference type="ARBA" id="ARBA00022801"/>
    </source>
</evidence>
<dbReference type="InterPro" id="IPR003507">
    <property type="entry name" value="S66_fam"/>
</dbReference>
<dbReference type="InterPro" id="IPR040449">
    <property type="entry name" value="Peptidase_S66_N"/>
</dbReference>
<dbReference type="InterPro" id="IPR027461">
    <property type="entry name" value="Carboxypeptidase_A_C_sf"/>
</dbReference>
<dbReference type="PIRSF" id="PIRSF028757">
    <property type="entry name" value="LD-carboxypeptidase"/>
    <property type="match status" value="1"/>
</dbReference>
<evidence type="ECO:0000259" key="4">
    <source>
        <dbReference type="Pfam" id="PF17676"/>
    </source>
</evidence>
<proteinExistence type="inferred from homology"/>
<dbReference type="CDD" id="cd07062">
    <property type="entry name" value="Peptidase_S66_mccF_like"/>
    <property type="match status" value="1"/>
</dbReference>
<dbReference type="SUPFAM" id="SSF52317">
    <property type="entry name" value="Class I glutamine amidotransferase-like"/>
    <property type="match status" value="1"/>
</dbReference>
<comment type="caution">
    <text evidence="5">The sequence shown here is derived from an EMBL/GenBank/DDBJ whole genome shotgun (WGS) entry which is preliminary data.</text>
</comment>
<dbReference type="InterPro" id="IPR029062">
    <property type="entry name" value="Class_I_gatase-like"/>
</dbReference>